<dbReference type="RefSeq" id="WP_082633876.1">
    <property type="nucleotide sequence ID" value="NZ_LN885086.1"/>
</dbReference>
<evidence type="ECO:0000313" key="1">
    <source>
        <dbReference type="EMBL" id="CUQ68316.1"/>
    </source>
</evidence>
<accession>A0A0S4KVA4</accession>
<protein>
    <recommendedName>
        <fullName evidence="3">DUF3047 domain-containing protein</fullName>
    </recommendedName>
</protein>
<dbReference type="KEGG" id="nio:NITINOP_3344"/>
<gene>
    <name evidence="1" type="ORF">NITINOP_3344</name>
</gene>
<keyword evidence="2" id="KW-1185">Reference proteome</keyword>
<dbReference type="AlphaFoldDB" id="A0A0S4KVA4"/>
<sequence>MKKTERGKLMRWNVPIRTMVITLAAIGFASWPGFGLAEGQVLILEDFKAKDADGFPSHWEHENQRSKAKGREAYKVQSENGDVFLSAKDAGQRIKKKKIDWDPKAYPVLTWRWRLLKAPTGTEPLAAVYASLDTDLLFIPVFTKYVWSPSKPEGTLTEGGMFSGSELVVRSGTATLGRWFEERVNVYEDFKKIHGHEPAAKAWGISIVAGPGVEIDIGPLMALPGK</sequence>
<proteinExistence type="predicted"/>
<dbReference type="InterPro" id="IPR021409">
    <property type="entry name" value="DUF3047"/>
</dbReference>
<dbReference type="OrthoDB" id="9783698at2"/>
<reference evidence="2" key="1">
    <citation type="submission" date="2015-09" db="EMBL/GenBank/DDBJ databases">
        <authorList>
            <person name="Daims H."/>
        </authorList>
    </citation>
    <scope>NUCLEOTIDE SEQUENCE [LARGE SCALE GENOMIC DNA]</scope>
</reference>
<evidence type="ECO:0000313" key="2">
    <source>
        <dbReference type="Proteomes" id="UP000066284"/>
    </source>
</evidence>
<evidence type="ECO:0008006" key="3">
    <source>
        <dbReference type="Google" id="ProtNLM"/>
    </source>
</evidence>
<organism evidence="1 2">
    <name type="scientific">Candidatus Nitrospira inopinata</name>
    <dbReference type="NCBI Taxonomy" id="1715989"/>
    <lineage>
        <taxon>Bacteria</taxon>
        <taxon>Pseudomonadati</taxon>
        <taxon>Nitrospirota</taxon>
        <taxon>Nitrospiria</taxon>
        <taxon>Nitrospirales</taxon>
        <taxon>Nitrospiraceae</taxon>
        <taxon>Nitrospira</taxon>
    </lineage>
</organism>
<dbReference type="STRING" id="1715989.NITINOP_3344"/>
<dbReference type="Proteomes" id="UP000066284">
    <property type="component" value="Chromosome 1"/>
</dbReference>
<dbReference type="EMBL" id="LN885086">
    <property type="protein sequence ID" value="CUQ68316.1"/>
    <property type="molecule type" value="Genomic_DNA"/>
</dbReference>
<name>A0A0S4KVA4_9BACT</name>
<dbReference type="Pfam" id="PF11249">
    <property type="entry name" value="DUF3047"/>
    <property type="match status" value="1"/>
</dbReference>